<evidence type="ECO:0000256" key="2">
    <source>
        <dbReference type="ARBA" id="ARBA00010617"/>
    </source>
</evidence>
<evidence type="ECO:0000256" key="4">
    <source>
        <dbReference type="ARBA" id="ARBA00022723"/>
    </source>
</evidence>
<evidence type="ECO:0000256" key="1">
    <source>
        <dbReference type="ARBA" id="ARBA00001971"/>
    </source>
</evidence>
<comment type="similarity">
    <text evidence="2 9">Belongs to the cytochrome P450 family.</text>
</comment>
<dbReference type="SUPFAM" id="SSF48264">
    <property type="entry name" value="Cytochrome P450"/>
    <property type="match status" value="1"/>
</dbReference>
<dbReference type="InterPro" id="IPR050182">
    <property type="entry name" value="Cytochrome_P450_fam2"/>
</dbReference>
<proteinExistence type="inferred from homology"/>
<dbReference type="InterPro" id="IPR017972">
    <property type="entry name" value="Cyt_P450_CS"/>
</dbReference>
<dbReference type="PRINTS" id="PR00385">
    <property type="entry name" value="P450"/>
</dbReference>
<dbReference type="PROSITE" id="PS00086">
    <property type="entry name" value="CYTOCHROME_P450"/>
    <property type="match status" value="1"/>
</dbReference>
<feature type="binding site" description="axial binding residue" evidence="8">
    <location>
        <position position="440"/>
    </location>
    <ligand>
        <name>heme</name>
        <dbReference type="ChEBI" id="CHEBI:30413"/>
    </ligand>
    <ligandPart>
        <name>Fe</name>
        <dbReference type="ChEBI" id="CHEBI:18248"/>
    </ligandPart>
</feature>
<dbReference type="CDD" id="cd20651">
    <property type="entry name" value="CYP15A1-like"/>
    <property type="match status" value="1"/>
</dbReference>
<dbReference type="GO" id="GO:0006805">
    <property type="term" value="P:xenobiotic metabolic process"/>
    <property type="evidence" value="ECO:0007669"/>
    <property type="project" value="TreeGrafter"/>
</dbReference>
<keyword evidence="5 9" id="KW-0560">Oxidoreductase</keyword>
<dbReference type="GO" id="GO:0005506">
    <property type="term" value="F:iron ion binding"/>
    <property type="evidence" value="ECO:0007669"/>
    <property type="project" value="InterPro"/>
</dbReference>
<dbReference type="FunFam" id="1.10.630.10:FF:000036">
    <property type="entry name" value="CYtochrome P450 family"/>
    <property type="match status" value="1"/>
</dbReference>
<keyword evidence="4 8" id="KW-0479">Metal-binding</keyword>
<evidence type="ECO:0000256" key="5">
    <source>
        <dbReference type="ARBA" id="ARBA00023002"/>
    </source>
</evidence>
<evidence type="ECO:0000256" key="9">
    <source>
        <dbReference type="RuleBase" id="RU000461"/>
    </source>
</evidence>
<evidence type="ECO:0000256" key="10">
    <source>
        <dbReference type="SAM" id="SignalP"/>
    </source>
</evidence>
<keyword evidence="7 9" id="KW-0503">Monooxygenase</keyword>
<dbReference type="Gene3D" id="1.10.630.10">
    <property type="entry name" value="Cytochrome P450"/>
    <property type="match status" value="1"/>
</dbReference>
<dbReference type="PRINTS" id="PR00463">
    <property type="entry name" value="EP450I"/>
</dbReference>
<dbReference type="PANTHER" id="PTHR24300">
    <property type="entry name" value="CYTOCHROME P450 508A4-RELATED"/>
    <property type="match status" value="1"/>
</dbReference>
<gene>
    <name evidence="11" type="ORF">g.14939</name>
</gene>
<dbReference type="GO" id="GO:0006082">
    <property type="term" value="P:organic acid metabolic process"/>
    <property type="evidence" value="ECO:0007669"/>
    <property type="project" value="TreeGrafter"/>
</dbReference>
<dbReference type="InterPro" id="IPR036396">
    <property type="entry name" value="Cyt_P450_sf"/>
</dbReference>
<keyword evidence="6 8" id="KW-0408">Iron</keyword>
<dbReference type="GO" id="GO:0016712">
    <property type="term" value="F:oxidoreductase activity, acting on paired donors, with incorporation or reduction of molecular oxygen, reduced flavin or flavoprotein as one donor, and incorporation of one atom of oxygen"/>
    <property type="evidence" value="ECO:0007669"/>
    <property type="project" value="TreeGrafter"/>
</dbReference>
<dbReference type="GO" id="GO:0008395">
    <property type="term" value="F:steroid hydroxylase activity"/>
    <property type="evidence" value="ECO:0007669"/>
    <property type="project" value="TreeGrafter"/>
</dbReference>
<comment type="cofactor">
    <cofactor evidence="1 8">
        <name>heme</name>
        <dbReference type="ChEBI" id="CHEBI:30413"/>
    </cofactor>
</comment>
<evidence type="ECO:0000256" key="7">
    <source>
        <dbReference type="ARBA" id="ARBA00023033"/>
    </source>
</evidence>
<feature type="chain" id="PRO_5008579923" description="Cytochrome P450" evidence="10">
    <location>
        <begin position="19"/>
        <end position="495"/>
    </location>
</feature>
<dbReference type="GO" id="GO:0005737">
    <property type="term" value="C:cytoplasm"/>
    <property type="evidence" value="ECO:0007669"/>
    <property type="project" value="TreeGrafter"/>
</dbReference>
<accession>A0A1B6BXF9</accession>
<name>A0A1B6BXF9_9HEMI</name>
<evidence type="ECO:0000256" key="6">
    <source>
        <dbReference type="ARBA" id="ARBA00023004"/>
    </source>
</evidence>
<dbReference type="AlphaFoldDB" id="A0A1B6BXF9"/>
<evidence type="ECO:0008006" key="12">
    <source>
        <dbReference type="Google" id="ProtNLM"/>
    </source>
</evidence>
<dbReference type="InterPro" id="IPR002401">
    <property type="entry name" value="Cyt_P450_E_grp-I"/>
</dbReference>
<sequence length="495" mass="56731">MIWLIYLVVFCIFILVKSLLNQLKRPKNYPPGPNWLPFVGNTPLIKKLSKELSGQHNAFSYLANKYKTNVLGLKLGSDFVVIVLSKDLVKEVFLREEMQNRPTSFFSKLRSMFTNKGITMTNGRLWHEQRNFVLAHLKQLGLGRNIMESFIIDELKDILNKIESESQCSALISNMSLFVLNVLWGLAAGSRFSHDDSRLKKLLNVFNERRKALDVFGGLLNQMPWLRFIAPNKTGYNYMCKVNEELGNILKEAIDWHKETLNTRKSDDLMYLFLEEMEAQKGTDSTFTEDQLLMVCVDLFIAGAETTSNTLAFALLAMVLNPHIQQKVQSEIKSVLGSSKIPNMRDRTRMPYVEAVLLESQRYMHVVPLAGPRQTSCDTTLNGYSLPKGTIILSSLLSIHHDKKRWSDPEIFQPERFLNENEQFIVDEPLLQFGLGKRRCLGEVLARNFIFIFFTGILRNYSLQEIPGENRPSNKPIPGITLAPQPCNVRFVPYK</sequence>
<evidence type="ECO:0000256" key="8">
    <source>
        <dbReference type="PIRSR" id="PIRSR602401-1"/>
    </source>
</evidence>
<keyword evidence="10" id="KW-0732">Signal</keyword>
<evidence type="ECO:0000256" key="3">
    <source>
        <dbReference type="ARBA" id="ARBA00022617"/>
    </source>
</evidence>
<dbReference type="GO" id="GO:0020037">
    <property type="term" value="F:heme binding"/>
    <property type="evidence" value="ECO:0007669"/>
    <property type="project" value="InterPro"/>
</dbReference>
<evidence type="ECO:0000313" key="11">
    <source>
        <dbReference type="EMBL" id="JAS05690.1"/>
    </source>
</evidence>
<protein>
    <recommendedName>
        <fullName evidence="12">Cytochrome P450</fullName>
    </recommendedName>
</protein>
<dbReference type="Pfam" id="PF00067">
    <property type="entry name" value="p450"/>
    <property type="match status" value="1"/>
</dbReference>
<dbReference type="EMBL" id="GEDC01031608">
    <property type="protein sequence ID" value="JAS05690.1"/>
    <property type="molecule type" value="Transcribed_RNA"/>
</dbReference>
<dbReference type="InterPro" id="IPR001128">
    <property type="entry name" value="Cyt_P450"/>
</dbReference>
<reference evidence="11" key="1">
    <citation type="submission" date="2015-12" db="EMBL/GenBank/DDBJ databases">
        <title>De novo transcriptome assembly of four potential Pierce s Disease insect vectors from Arizona vineyards.</title>
        <authorList>
            <person name="Tassone E.E."/>
        </authorList>
    </citation>
    <scope>NUCLEOTIDE SEQUENCE</scope>
</reference>
<organism evidence="11">
    <name type="scientific">Clastoptera arizonana</name>
    <name type="common">Arizona spittle bug</name>
    <dbReference type="NCBI Taxonomy" id="38151"/>
    <lineage>
        <taxon>Eukaryota</taxon>
        <taxon>Metazoa</taxon>
        <taxon>Ecdysozoa</taxon>
        <taxon>Arthropoda</taxon>
        <taxon>Hexapoda</taxon>
        <taxon>Insecta</taxon>
        <taxon>Pterygota</taxon>
        <taxon>Neoptera</taxon>
        <taxon>Paraneoptera</taxon>
        <taxon>Hemiptera</taxon>
        <taxon>Auchenorrhyncha</taxon>
        <taxon>Cercopoidea</taxon>
        <taxon>Clastopteridae</taxon>
        <taxon>Clastoptera</taxon>
    </lineage>
</organism>
<keyword evidence="3 8" id="KW-0349">Heme</keyword>
<feature type="signal peptide" evidence="10">
    <location>
        <begin position="1"/>
        <end position="18"/>
    </location>
</feature>
<dbReference type="PANTHER" id="PTHR24300:SF376">
    <property type="entry name" value="CYTOCHROME P450 15A1"/>
    <property type="match status" value="1"/>
</dbReference>